<dbReference type="GO" id="GO:0005524">
    <property type="term" value="F:ATP binding"/>
    <property type="evidence" value="ECO:0007669"/>
    <property type="project" value="InterPro"/>
</dbReference>
<evidence type="ECO:0000313" key="7">
    <source>
        <dbReference type="Proteomes" id="UP000734854"/>
    </source>
</evidence>
<evidence type="ECO:0000256" key="5">
    <source>
        <dbReference type="SAM" id="SignalP"/>
    </source>
</evidence>
<keyword evidence="1 4" id="KW-0812">Transmembrane</keyword>
<evidence type="ECO:0008006" key="8">
    <source>
        <dbReference type="Google" id="ProtNLM"/>
    </source>
</evidence>
<dbReference type="Proteomes" id="UP000734854">
    <property type="component" value="Unassembled WGS sequence"/>
</dbReference>
<keyword evidence="5" id="KW-0732">Signal</keyword>
<feature type="chain" id="PRO_5035203449" description="Secreted protein" evidence="5">
    <location>
        <begin position="24"/>
        <end position="132"/>
    </location>
</feature>
<organism evidence="6 7">
    <name type="scientific">Zingiber officinale</name>
    <name type="common">Ginger</name>
    <name type="synonym">Amomum zingiber</name>
    <dbReference type="NCBI Taxonomy" id="94328"/>
    <lineage>
        <taxon>Eukaryota</taxon>
        <taxon>Viridiplantae</taxon>
        <taxon>Streptophyta</taxon>
        <taxon>Embryophyta</taxon>
        <taxon>Tracheophyta</taxon>
        <taxon>Spermatophyta</taxon>
        <taxon>Magnoliopsida</taxon>
        <taxon>Liliopsida</taxon>
        <taxon>Zingiberales</taxon>
        <taxon>Zingiberaceae</taxon>
        <taxon>Zingiber</taxon>
    </lineage>
</organism>
<keyword evidence="3 4" id="KW-0472">Membrane</keyword>
<accession>A0A8J5KX03</accession>
<proteinExistence type="predicted"/>
<evidence type="ECO:0000256" key="3">
    <source>
        <dbReference type="ARBA" id="ARBA00023136"/>
    </source>
</evidence>
<dbReference type="Gene3D" id="1.20.1560.10">
    <property type="entry name" value="ABC transporter type 1, transmembrane domain"/>
    <property type="match status" value="1"/>
</dbReference>
<feature type="signal peptide" evidence="5">
    <location>
        <begin position="1"/>
        <end position="23"/>
    </location>
</feature>
<keyword evidence="7" id="KW-1185">Reference proteome</keyword>
<dbReference type="GO" id="GO:0016020">
    <property type="term" value="C:membrane"/>
    <property type="evidence" value="ECO:0007669"/>
    <property type="project" value="InterPro"/>
</dbReference>
<dbReference type="AlphaFoldDB" id="A0A8J5KX03"/>
<gene>
    <name evidence="6" type="ORF">ZIOFF_044131</name>
</gene>
<evidence type="ECO:0000256" key="1">
    <source>
        <dbReference type="ARBA" id="ARBA00022692"/>
    </source>
</evidence>
<dbReference type="InterPro" id="IPR036640">
    <property type="entry name" value="ABC1_TM_sf"/>
</dbReference>
<evidence type="ECO:0000256" key="2">
    <source>
        <dbReference type="ARBA" id="ARBA00022989"/>
    </source>
</evidence>
<evidence type="ECO:0000313" key="6">
    <source>
        <dbReference type="EMBL" id="KAG6496272.1"/>
    </source>
</evidence>
<sequence>MPLPTLSFLLLRVVQLCAHGVEAVPVEDDVAVDVIEEIEPPSVAVPFSRLFSCVDELDWVLMVVGAILPCPRGVALVVYLYFFGRVINLLDSQSEALFGKIKQVSQKGLIGITLVSHWFVPCSNTKEVAISH</sequence>
<reference evidence="6 7" key="1">
    <citation type="submission" date="2020-08" db="EMBL/GenBank/DDBJ databases">
        <title>Plant Genome Project.</title>
        <authorList>
            <person name="Zhang R.-G."/>
        </authorList>
    </citation>
    <scope>NUCLEOTIDE SEQUENCE [LARGE SCALE GENOMIC DNA]</scope>
    <source>
        <tissue evidence="6">Rhizome</tissue>
    </source>
</reference>
<protein>
    <recommendedName>
        <fullName evidence="8">Secreted protein</fullName>
    </recommendedName>
</protein>
<name>A0A8J5KX03_ZINOF</name>
<dbReference type="EMBL" id="JACMSC010000012">
    <property type="protein sequence ID" value="KAG6496272.1"/>
    <property type="molecule type" value="Genomic_DNA"/>
</dbReference>
<keyword evidence="2 4" id="KW-1133">Transmembrane helix</keyword>
<comment type="caution">
    <text evidence="6">The sequence shown here is derived from an EMBL/GenBank/DDBJ whole genome shotgun (WGS) entry which is preliminary data.</text>
</comment>
<feature type="transmembrane region" description="Helical" evidence="4">
    <location>
        <begin position="59"/>
        <end position="82"/>
    </location>
</feature>
<evidence type="ECO:0000256" key="4">
    <source>
        <dbReference type="SAM" id="Phobius"/>
    </source>
</evidence>